<dbReference type="PRINTS" id="PR00069">
    <property type="entry name" value="ALDKETRDTASE"/>
</dbReference>
<dbReference type="EMBL" id="JAQJZL010000006">
    <property type="protein sequence ID" value="KAJ6039024.1"/>
    <property type="molecule type" value="Genomic_DNA"/>
</dbReference>
<feature type="domain" description="GFO/IDH/MocA-like oxidoreductase" evidence="9">
    <location>
        <begin position="178"/>
        <end position="286"/>
    </location>
</feature>
<dbReference type="Gene3D" id="3.20.20.100">
    <property type="entry name" value="NADP-dependent oxidoreductase domain"/>
    <property type="match status" value="1"/>
</dbReference>
<dbReference type="Gene3D" id="3.30.360.10">
    <property type="entry name" value="Dihydrodipicolinate Reductase, domain 2"/>
    <property type="match status" value="1"/>
</dbReference>
<evidence type="ECO:0000259" key="9">
    <source>
        <dbReference type="Pfam" id="PF22725"/>
    </source>
</evidence>
<evidence type="ECO:0000256" key="1">
    <source>
        <dbReference type="ARBA" id="ARBA00010928"/>
    </source>
</evidence>
<accession>A0AAD6N805</accession>
<dbReference type="SUPFAM" id="SSF51430">
    <property type="entry name" value="NAD(P)-linked oxidoreductase"/>
    <property type="match status" value="1"/>
</dbReference>
<dbReference type="SUPFAM" id="SSF55347">
    <property type="entry name" value="Glyceraldehyde-3-phosphate dehydrogenase-like, C-terminal domain"/>
    <property type="match status" value="1"/>
</dbReference>
<dbReference type="PANTHER" id="PTHR11732">
    <property type="entry name" value="ALDO/KETO REDUCTASE"/>
    <property type="match status" value="1"/>
</dbReference>
<dbReference type="Gene3D" id="3.40.50.720">
    <property type="entry name" value="NAD(P)-binding Rossmann-like Domain"/>
    <property type="match status" value="1"/>
</dbReference>
<dbReference type="InterPro" id="IPR000683">
    <property type="entry name" value="Gfo/Idh/MocA-like_OxRdtase_N"/>
</dbReference>
<dbReference type="PROSITE" id="PS00798">
    <property type="entry name" value="ALDOKETO_REDUCTASE_1"/>
    <property type="match status" value="1"/>
</dbReference>
<reference evidence="10" key="2">
    <citation type="submission" date="2023-01" db="EMBL/GenBank/DDBJ databases">
        <authorList>
            <person name="Petersen C."/>
        </authorList>
    </citation>
    <scope>NUCLEOTIDE SEQUENCE</scope>
    <source>
        <strain evidence="10">IBT 15450</strain>
    </source>
</reference>
<gene>
    <name evidence="10" type="ORF">N7460_007056</name>
</gene>
<dbReference type="SUPFAM" id="SSF51735">
    <property type="entry name" value="NAD(P)-binding Rossmann-fold domains"/>
    <property type="match status" value="1"/>
</dbReference>
<dbReference type="InterPro" id="IPR036812">
    <property type="entry name" value="NAD(P)_OxRdtase_dom_sf"/>
</dbReference>
<evidence type="ECO:0000259" key="7">
    <source>
        <dbReference type="Pfam" id="PF00248"/>
    </source>
</evidence>
<dbReference type="InterPro" id="IPR023210">
    <property type="entry name" value="NADP_OxRdtase_dom"/>
</dbReference>
<comment type="caution">
    <text evidence="10">The sequence shown here is derived from an EMBL/GenBank/DDBJ whole genome shotgun (WGS) entry which is preliminary data.</text>
</comment>
<feature type="domain" description="Gfo/Idh/MocA-like oxidoreductase N-terminal" evidence="8">
    <location>
        <begin position="46"/>
        <end position="152"/>
    </location>
</feature>
<dbReference type="AlphaFoldDB" id="A0AAD6N805"/>
<protein>
    <recommendedName>
        <fullName evidence="2">D-xylose reductase [NAD(P)H]</fullName>
        <ecNumber evidence="2">1.1.1.307</ecNumber>
    </recommendedName>
</protein>
<proteinExistence type="inferred from homology"/>
<evidence type="ECO:0000256" key="4">
    <source>
        <dbReference type="ARBA" id="ARBA00025065"/>
    </source>
</evidence>
<comment type="catalytic activity">
    <reaction evidence="6">
        <text>xylitol + NAD(+) = D-xylose + NADH + H(+)</text>
        <dbReference type="Rhea" id="RHEA:27441"/>
        <dbReference type="ChEBI" id="CHEBI:15378"/>
        <dbReference type="ChEBI" id="CHEBI:17151"/>
        <dbReference type="ChEBI" id="CHEBI:53455"/>
        <dbReference type="ChEBI" id="CHEBI:57540"/>
        <dbReference type="ChEBI" id="CHEBI:57945"/>
        <dbReference type="EC" id="1.1.1.307"/>
    </reaction>
</comment>
<name>A0AAD6N805_PENCN</name>
<evidence type="ECO:0000256" key="2">
    <source>
        <dbReference type="ARBA" id="ARBA00012845"/>
    </source>
</evidence>
<keyword evidence="3" id="KW-0560">Oxidoreductase</keyword>
<dbReference type="GO" id="GO:0016616">
    <property type="term" value="F:oxidoreductase activity, acting on the CH-OH group of donors, NAD or NADP as acceptor"/>
    <property type="evidence" value="ECO:0007669"/>
    <property type="project" value="UniProtKB-ARBA"/>
</dbReference>
<dbReference type="InterPro" id="IPR036291">
    <property type="entry name" value="NAD(P)-bd_dom_sf"/>
</dbReference>
<evidence type="ECO:0000313" key="11">
    <source>
        <dbReference type="Proteomes" id="UP001219568"/>
    </source>
</evidence>
<evidence type="ECO:0000313" key="10">
    <source>
        <dbReference type="EMBL" id="KAJ6039024.1"/>
    </source>
</evidence>
<evidence type="ECO:0000256" key="3">
    <source>
        <dbReference type="ARBA" id="ARBA00023002"/>
    </source>
</evidence>
<dbReference type="Pfam" id="PF00248">
    <property type="entry name" value="Aldo_ket_red"/>
    <property type="match status" value="1"/>
</dbReference>
<comment type="catalytic activity">
    <reaction evidence="5">
        <text>xylitol + NADP(+) = D-xylose + NADPH + H(+)</text>
        <dbReference type="Rhea" id="RHEA:27445"/>
        <dbReference type="ChEBI" id="CHEBI:15378"/>
        <dbReference type="ChEBI" id="CHEBI:17151"/>
        <dbReference type="ChEBI" id="CHEBI:53455"/>
        <dbReference type="ChEBI" id="CHEBI:57783"/>
        <dbReference type="ChEBI" id="CHEBI:58349"/>
        <dbReference type="EC" id="1.1.1.307"/>
    </reaction>
</comment>
<keyword evidence="11" id="KW-1185">Reference proteome</keyword>
<evidence type="ECO:0000256" key="5">
    <source>
        <dbReference type="ARBA" id="ARBA00047534"/>
    </source>
</evidence>
<reference evidence="10" key="1">
    <citation type="journal article" date="2023" name="IMA Fungus">
        <title>Comparative genomic study of the Penicillium genus elucidates a diverse pangenome and 15 lateral gene transfer events.</title>
        <authorList>
            <person name="Petersen C."/>
            <person name="Sorensen T."/>
            <person name="Nielsen M.R."/>
            <person name="Sondergaard T.E."/>
            <person name="Sorensen J.L."/>
            <person name="Fitzpatrick D.A."/>
            <person name="Frisvad J.C."/>
            <person name="Nielsen K.L."/>
        </authorList>
    </citation>
    <scope>NUCLEOTIDE SEQUENCE</scope>
    <source>
        <strain evidence="10">IBT 15450</strain>
    </source>
</reference>
<dbReference type="GO" id="GO:0000166">
    <property type="term" value="F:nucleotide binding"/>
    <property type="evidence" value="ECO:0007669"/>
    <property type="project" value="InterPro"/>
</dbReference>
<dbReference type="EC" id="1.1.1.307" evidence="2"/>
<dbReference type="InterPro" id="IPR018170">
    <property type="entry name" value="Aldo/ket_reductase_CS"/>
</dbReference>
<feature type="domain" description="NADP-dependent oxidoreductase" evidence="7">
    <location>
        <begin position="422"/>
        <end position="668"/>
    </location>
</feature>
<evidence type="ECO:0000256" key="6">
    <source>
        <dbReference type="ARBA" id="ARBA00049485"/>
    </source>
</evidence>
<comment type="similarity">
    <text evidence="1">Belongs to the Gfo/Idh/MocA family.</text>
</comment>
<comment type="function">
    <text evidence="4">Catalyzes the initial reaction in the xylose utilization pathway by reducing D-xylose into xylitol. Xylose is a major component of hemicelluloses such as xylan. Most fungi utilize D-xylose via three enzymatic reactions, xylose reductase (XR), xylitol dehydrogenase (XDH), and xylulokinase, to form xylulose 5-phosphate, which enters pentose phosphate pathway.</text>
</comment>
<dbReference type="InterPro" id="IPR055170">
    <property type="entry name" value="GFO_IDH_MocA-like_dom"/>
</dbReference>
<dbReference type="InterPro" id="IPR020471">
    <property type="entry name" value="AKR"/>
</dbReference>
<organism evidence="10 11">
    <name type="scientific">Penicillium canescens</name>
    <dbReference type="NCBI Taxonomy" id="5083"/>
    <lineage>
        <taxon>Eukaryota</taxon>
        <taxon>Fungi</taxon>
        <taxon>Dikarya</taxon>
        <taxon>Ascomycota</taxon>
        <taxon>Pezizomycotina</taxon>
        <taxon>Eurotiomycetes</taxon>
        <taxon>Eurotiomycetidae</taxon>
        <taxon>Eurotiales</taxon>
        <taxon>Aspergillaceae</taxon>
        <taxon>Penicillium</taxon>
    </lineage>
</organism>
<dbReference type="Pfam" id="PF22725">
    <property type="entry name" value="GFO_IDH_MocA_C3"/>
    <property type="match status" value="1"/>
</dbReference>
<sequence>MIASRALSRGSWPLVQAFRTKPFSEYLPIRSPPSQGIRIFSRGYSIALVGLGYRGYRSHFLSLSNDSSISVSAVCDTNLAALESFSLSHRGIPTYTSLSQLLQRHTPVFAIVSVPHGAHMECITALAAKGVAVLKEKPVAESMDEYNWMANLPVRIGITFQKRFEPHFLHFRSLLPLVGRVAAVEASLALNITNLEETWRASSGVGVTEDLGCHMLDILVWLFGLPTSVMAHQVSSVRPSQRYGGDDVSSILMDWGSNCIGHVRLSRVAHRAAQFISITGTDGTLRLDGHKITHNDTQGRKTLNVKHHTADKQVIRSMVQEFGDWVSGRQPEFSTSLANVVHTVSIVDAIKRSLETRQVQHPLLLSSTRPISIQPSARTSINRQCVANFSTTSHTKTGNNFFPLNTGALIPAVGLGTRGARRAGEVYDAVRVGLDAGYRHIDTAQSSRNEREIGRAIKVSGVPREQIWVTTKLDNTWHTRVEEAIESSLCALNMEYVDLYLMHWPVSINPDDPASLLSDWDFVNTWQGMQKISTKKSRNIGVSNFSIANLQRLLTHQSCKVIPAVNQVELHPYWPSRRLLRYCTHHRIHCTAYSCLGSADSPLLSEPALLEISRAKNKSPQQVLIRWGIKRGTSVIPGSVSPARIKDNFQLNGWDLSTDEMEKLKSCETRSKSCSGDWLPGNLQFDAADDDDD</sequence>
<dbReference type="Proteomes" id="UP001219568">
    <property type="component" value="Unassembled WGS sequence"/>
</dbReference>
<dbReference type="Pfam" id="PF01408">
    <property type="entry name" value="GFO_IDH_MocA"/>
    <property type="match status" value="1"/>
</dbReference>
<evidence type="ECO:0000259" key="8">
    <source>
        <dbReference type="Pfam" id="PF01408"/>
    </source>
</evidence>
<dbReference type="FunFam" id="3.20.20.100:FF:000002">
    <property type="entry name" value="2,5-diketo-D-gluconic acid reductase A"/>
    <property type="match status" value="1"/>
</dbReference>